<dbReference type="EMBL" id="QRBI01000253">
    <property type="protein sequence ID" value="RMB90250.1"/>
    <property type="molecule type" value="Genomic_DNA"/>
</dbReference>
<dbReference type="OrthoDB" id="9217211at2759"/>
<keyword evidence="1" id="KW-1133">Transmembrane helix</keyword>
<proteinExistence type="predicted"/>
<evidence type="ECO:0000256" key="2">
    <source>
        <dbReference type="SAM" id="SignalP"/>
    </source>
</evidence>
<evidence type="ECO:0000313" key="3">
    <source>
        <dbReference type="EMBL" id="RMB90250.1"/>
    </source>
</evidence>
<keyword evidence="4" id="KW-1185">Reference proteome</keyword>
<evidence type="ECO:0000313" key="4">
    <source>
        <dbReference type="Proteomes" id="UP000269221"/>
    </source>
</evidence>
<comment type="caution">
    <text evidence="3">The sequence shown here is derived from an EMBL/GenBank/DDBJ whole genome shotgun (WGS) entry which is preliminary data.</text>
</comment>
<protein>
    <submittedName>
        <fullName evidence="3">Uncharacterized protein</fullName>
    </submittedName>
</protein>
<gene>
    <name evidence="3" type="ORF">DUI87_33386</name>
</gene>
<keyword evidence="1" id="KW-0812">Transmembrane</keyword>
<name>A0A3M0IQX8_HIRRU</name>
<sequence>MLTTTSFAVSFLMLVVYAYESHRTVLGGASAAPGSAAGAEPLPGERRQGIPYVLACCSPRGGSATDIAPVVPWHGGGSNATFGLYCSSFLLTLLSFSSISPASLFVLYVTTGFLHSLAYGWMRENFRRDVLARICSLHSPGGLEAFYDDSLGAVP</sequence>
<dbReference type="STRING" id="333673.A0A3M0IQX8"/>
<organism evidence="3 4">
    <name type="scientific">Hirundo rustica rustica</name>
    <dbReference type="NCBI Taxonomy" id="333673"/>
    <lineage>
        <taxon>Eukaryota</taxon>
        <taxon>Metazoa</taxon>
        <taxon>Chordata</taxon>
        <taxon>Craniata</taxon>
        <taxon>Vertebrata</taxon>
        <taxon>Euteleostomi</taxon>
        <taxon>Archelosauria</taxon>
        <taxon>Archosauria</taxon>
        <taxon>Dinosauria</taxon>
        <taxon>Saurischia</taxon>
        <taxon>Theropoda</taxon>
        <taxon>Coelurosauria</taxon>
        <taxon>Aves</taxon>
        <taxon>Neognathae</taxon>
        <taxon>Neoaves</taxon>
        <taxon>Telluraves</taxon>
        <taxon>Australaves</taxon>
        <taxon>Passeriformes</taxon>
        <taxon>Sylvioidea</taxon>
        <taxon>Hirundinidae</taxon>
        <taxon>Hirundo</taxon>
    </lineage>
</organism>
<evidence type="ECO:0000256" key="1">
    <source>
        <dbReference type="SAM" id="Phobius"/>
    </source>
</evidence>
<feature type="transmembrane region" description="Helical" evidence="1">
    <location>
        <begin position="99"/>
        <end position="121"/>
    </location>
</feature>
<feature type="signal peptide" evidence="2">
    <location>
        <begin position="1"/>
        <end position="18"/>
    </location>
</feature>
<keyword evidence="2" id="KW-0732">Signal</keyword>
<dbReference type="Proteomes" id="UP000269221">
    <property type="component" value="Unassembled WGS sequence"/>
</dbReference>
<dbReference type="AlphaFoldDB" id="A0A3M0IQX8"/>
<accession>A0A3M0IQX8</accession>
<keyword evidence="1" id="KW-0472">Membrane</keyword>
<reference evidence="3 4" key="1">
    <citation type="submission" date="2018-07" db="EMBL/GenBank/DDBJ databases">
        <title>A high quality draft genome assembly of the barn swallow (H. rustica rustica).</title>
        <authorList>
            <person name="Formenti G."/>
            <person name="Chiara M."/>
            <person name="Poveda L."/>
            <person name="Francoijs K.-J."/>
            <person name="Bonisoli-Alquati A."/>
            <person name="Canova L."/>
            <person name="Gianfranceschi L."/>
            <person name="Horner D.S."/>
            <person name="Saino N."/>
        </authorList>
    </citation>
    <scope>NUCLEOTIDE SEQUENCE [LARGE SCALE GENOMIC DNA]</scope>
    <source>
        <strain evidence="3">Chelidonia</strain>
        <tissue evidence="3">Blood</tissue>
    </source>
</reference>
<feature type="chain" id="PRO_5017987686" evidence="2">
    <location>
        <begin position="19"/>
        <end position="155"/>
    </location>
</feature>